<proteinExistence type="predicted"/>
<reference evidence="2" key="1">
    <citation type="submission" date="2011-08" db="EMBL/GenBank/DDBJ databases">
        <authorList>
            <person name="Rombauts S."/>
        </authorList>
    </citation>
    <scope>NUCLEOTIDE SEQUENCE</scope>
    <source>
        <strain evidence="2">London</strain>
    </source>
</reference>
<dbReference type="HOGENOM" id="CLU_3406804_0_0_1"/>
<dbReference type="AlphaFoldDB" id="T1KR78"/>
<keyword evidence="2" id="KW-1185">Reference proteome</keyword>
<reference evidence="1" key="2">
    <citation type="submission" date="2015-06" db="UniProtKB">
        <authorList>
            <consortium name="EnsemblMetazoa"/>
        </authorList>
    </citation>
    <scope>IDENTIFICATION</scope>
</reference>
<dbReference type="Proteomes" id="UP000015104">
    <property type="component" value="Unassembled WGS sequence"/>
</dbReference>
<name>T1KR78_TETUR</name>
<organism evidence="1 2">
    <name type="scientific">Tetranychus urticae</name>
    <name type="common">Two-spotted spider mite</name>
    <dbReference type="NCBI Taxonomy" id="32264"/>
    <lineage>
        <taxon>Eukaryota</taxon>
        <taxon>Metazoa</taxon>
        <taxon>Ecdysozoa</taxon>
        <taxon>Arthropoda</taxon>
        <taxon>Chelicerata</taxon>
        <taxon>Arachnida</taxon>
        <taxon>Acari</taxon>
        <taxon>Acariformes</taxon>
        <taxon>Trombidiformes</taxon>
        <taxon>Prostigmata</taxon>
        <taxon>Eleutherengona</taxon>
        <taxon>Raphignathae</taxon>
        <taxon>Tetranychoidea</taxon>
        <taxon>Tetranychidae</taxon>
        <taxon>Tetranychus</taxon>
    </lineage>
</organism>
<protein>
    <submittedName>
        <fullName evidence="1">Uncharacterized protein</fullName>
    </submittedName>
</protein>
<accession>T1KR78</accession>
<dbReference type="EMBL" id="CAEY01000384">
    <property type="status" value="NOT_ANNOTATED_CDS"/>
    <property type="molecule type" value="Genomic_DNA"/>
</dbReference>
<evidence type="ECO:0000313" key="1">
    <source>
        <dbReference type="EnsemblMetazoa" id="tetur18g02550.1"/>
    </source>
</evidence>
<dbReference type="EnsemblMetazoa" id="tetur18g02550.1">
    <property type="protein sequence ID" value="tetur18g02550.1"/>
    <property type="gene ID" value="tetur18g02550"/>
</dbReference>
<evidence type="ECO:0000313" key="2">
    <source>
        <dbReference type="Proteomes" id="UP000015104"/>
    </source>
</evidence>
<sequence>MEQIIVWFVGLSVEQKSHQKFSLLNQFFSC</sequence>